<keyword evidence="7" id="KW-0406">Ion transport</keyword>
<evidence type="ECO:0000256" key="10">
    <source>
        <dbReference type="SAM" id="Phobius"/>
    </source>
</evidence>
<evidence type="ECO:0000256" key="6">
    <source>
        <dbReference type="ARBA" id="ARBA00022989"/>
    </source>
</evidence>
<sequence length="463" mass="46861">MTAPAGGPRPAARRLLAPAELREMARLAGPAVLVQVGIMTMGVVDTMMAGRISAGALAAVALGNLYVFNALTFGMGVLMAVDPLVAQAVGARDDAAVASTVQRAVAIAVGLSLVVGVALWPGDALFRLLRQPAEVVPDAAAYARASIPGVLPFYLFVVFRQTLQALGRMAPIVVVVLGANVLNAWLNWVLMLGNLGVPALGPVGSAWSTTISRWAMAAGLLAAAWPALRAYLRRRVPGTLAAGPLGRTVALGLPIGAQYLLEGGAFGAATLLAGLFGTTALAGHEITLNLASLTFMVPLGVAGAGSVLVGRAVGAGDVAAARLHAAASLLYGVGFMAVSAAVLLVAPRAIARLYTADAAVIAVAGALIPIAGLFQLFDGGQVVAGAILRGSGDTRTPLAANLAGFWAVGLPLGAWLAFSLGAGPAGLWWGMAAGLAAVAALLVWRVRRRLAGAIERLDVERGR</sequence>
<gene>
    <name evidence="11" type="ORF">AVDCRST_MAG40-2132</name>
</gene>
<dbReference type="NCBIfam" id="TIGR00797">
    <property type="entry name" value="matE"/>
    <property type="match status" value="1"/>
</dbReference>
<feature type="transmembrane region" description="Helical" evidence="10">
    <location>
        <begin position="24"/>
        <end position="44"/>
    </location>
</feature>
<dbReference type="GO" id="GO:0015297">
    <property type="term" value="F:antiporter activity"/>
    <property type="evidence" value="ECO:0007669"/>
    <property type="project" value="UniProtKB-KW"/>
</dbReference>
<dbReference type="AlphaFoldDB" id="A0A6J4LL41"/>
<dbReference type="PIRSF" id="PIRSF006603">
    <property type="entry name" value="DinF"/>
    <property type="match status" value="1"/>
</dbReference>
<dbReference type="GO" id="GO:0042910">
    <property type="term" value="F:xenobiotic transmembrane transporter activity"/>
    <property type="evidence" value="ECO:0007669"/>
    <property type="project" value="InterPro"/>
</dbReference>
<evidence type="ECO:0000256" key="3">
    <source>
        <dbReference type="ARBA" id="ARBA00022449"/>
    </source>
</evidence>
<feature type="transmembrane region" description="Helical" evidence="10">
    <location>
        <begin position="56"/>
        <end position="81"/>
    </location>
</feature>
<dbReference type="EMBL" id="CADCTX010000632">
    <property type="protein sequence ID" value="CAA9335244.1"/>
    <property type="molecule type" value="Genomic_DNA"/>
</dbReference>
<evidence type="ECO:0000256" key="4">
    <source>
        <dbReference type="ARBA" id="ARBA00022475"/>
    </source>
</evidence>
<feature type="transmembrane region" description="Helical" evidence="10">
    <location>
        <begin position="325"/>
        <end position="346"/>
    </location>
</feature>
<evidence type="ECO:0000256" key="2">
    <source>
        <dbReference type="ARBA" id="ARBA00022448"/>
    </source>
</evidence>
<feature type="transmembrane region" description="Helical" evidence="10">
    <location>
        <begin position="141"/>
        <end position="159"/>
    </location>
</feature>
<dbReference type="InterPro" id="IPR002528">
    <property type="entry name" value="MATE_fam"/>
</dbReference>
<evidence type="ECO:0000256" key="8">
    <source>
        <dbReference type="ARBA" id="ARBA00023136"/>
    </source>
</evidence>
<evidence type="ECO:0000256" key="7">
    <source>
        <dbReference type="ARBA" id="ARBA00023065"/>
    </source>
</evidence>
<protein>
    <recommendedName>
        <fullName evidence="9">Multidrug-efflux transporter</fullName>
    </recommendedName>
</protein>
<feature type="transmembrane region" description="Helical" evidence="10">
    <location>
        <begin position="249"/>
        <end position="276"/>
    </location>
</feature>
<feature type="transmembrane region" description="Helical" evidence="10">
    <location>
        <begin position="211"/>
        <end position="228"/>
    </location>
</feature>
<accession>A0A6J4LL41</accession>
<reference evidence="11" key="1">
    <citation type="submission" date="2020-02" db="EMBL/GenBank/DDBJ databases">
        <authorList>
            <person name="Meier V. D."/>
        </authorList>
    </citation>
    <scope>NUCLEOTIDE SEQUENCE</scope>
    <source>
        <strain evidence="11">AVDCRST_MAG40</strain>
    </source>
</reference>
<feature type="transmembrane region" description="Helical" evidence="10">
    <location>
        <begin position="288"/>
        <end position="313"/>
    </location>
</feature>
<proteinExistence type="predicted"/>
<name>A0A6J4LL41_9BACT</name>
<evidence type="ECO:0000256" key="1">
    <source>
        <dbReference type="ARBA" id="ARBA00004651"/>
    </source>
</evidence>
<keyword evidence="3" id="KW-0050">Antiport</keyword>
<keyword evidence="2" id="KW-0813">Transport</keyword>
<dbReference type="Pfam" id="PF01554">
    <property type="entry name" value="MatE"/>
    <property type="match status" value="2"/>
</dbReference>
<evidence type="ECO:0000256" key="5">
    <source>
        <dbReference type="ARBA" id="ARBA00022692"/>
    </source>
</evidence>
<dbReference type="InterPro" id="IPR050222">
    <property type="entry name" value="MATE_MdtK"/>
</dbReference>
<keyword evidence="6 10" id="KW-1133">Transmembrane helix</keyword>
<dbReference type="PANTHER" id="PTHR43298">
    <property type="entry name" value="MULTIDRUG RESISTANCE PROTEIN NORM-RELATED"/>
    <property type="match status" value="1"/>
</dbReference>
<keyword evidence="4" id="KW-1003">Cell membrane</keyword>
<keyword evidence="5 10" id="KW-0812">Transmembrane</keyword>
<dbReference type="InterPro" id="IPR048279">
    <property type="entry name" value="MdtK-like"/>
</dbReference>
<keyword evidence="8 10" id="KW-0472">Membrane</keyword>
<comment type="subcellular location">
    <subcellularLocation>
        <location evidence="1">Cell membrane</location>
        <topology evidence="1">Multi-pass membrane protein</topology>
    </subcellularLocation>
</comment>
<feature type="transmembrane region" description="Helical" evidence="10">
    <location>
        <begin position="426"/>
        <end position="446"/>
    </location>
</feature>
<feature type="transmembrane region" description="Helical" evidence="10">
    <location>
        <begin position="171"/>
        <end position="191"/>
    </location>
</feature>
<dbReference type="GO" id="GO:0005886">
    <property type="term" value="C:plasma membrane"/>
    <property type="evidence" value="ECO:0007669"/>
    <property type="project" value="UniProtKB-SubCell"/>
</dbReference>
<organism evidence="11">
    <name type="scientific">uncultured Gemmatimonadaceae bacterium</name>
    <dbReference type="NCBI Taxonomy" id="246130"/>
    <lineage>
        <taxon>Bacteria</taxon>
        <taxon>Pseudomonadati</taxon>
        <taxon>Gemmatimonadota</taxon>
        <taxon>Gemmatimonadia</taxon>
        <taxon>Gemmatimonadales</taxon>
        <taxon>Gemmatimonadaceae</taxon>
        <taxon>environmental samples</taxon>
    </lineage>
</organism>
<dbReference type="CDD" id="cd13131">
    <property type="entry name" value="MATE_NorM_like"/>
    <property type="match status" value="1"/>
</dbReference>
<feature type="transmembrane region" description="Helical" evidence="10">
    <location>
        <begin position="101"/>
        <end position="121"/>
    </location>
</feature>
<dbReference type="PANTHER" id="PTHR43298:SF2">
    <property type="entry name" value="FMN_FAD EXPORTER YEEO-RELATED"/>
    <property type="match status" value="1"/>
</dbReference>
<feature type="transmembrane region" description="Helical" evidence="10">
    <location>
        <begin position="358"/>
        <end position="377"/>
    </location>
</feature>
<feature type="transmembrane region" description="Helical" evidence="10">
    <location>
        <begin position="398"/>
        <end position="420"/>
    </location>
</feature>
<dbReference type="GO" id="GO:0006811">
    <property type="term" value="P:monoatomic ion transport"/>
    <property type="evidence" value="ECO:0007669"/>
    <property type="project" value="UniProtKB-KW"/>
</dbReference>
<evidence type="ECO:0000256" key="9">
    <source>
        <dbReference type="ARBA" id="ARBA00031636"/>
    </source>
</evidence>
<evidence type="ECO:0000313" key="11">
    <source>
        <dbReference type="EMBL" id="CAA9335244.1"/>
    </source>
</evidence>